<keyword evidence="1" id="KW-1133">Transmembrane helix</keyword>
<name>A0A8X6XC18_9ARAC</name>
<evidence type="ECO:0000256" key="1">
    <source>
        <dbReference type="SAM" id="Phobius"/>
    </source>
</evidence>
<dbReference type="AlphaFoldDB" id="A0A8X6XC18"/>
<comment type="caution">
    <text evidence="2">The sequence shown here is derived from an EMBL/GenBank/DDBJ whole genome shotgun (WGS) entry which is preliminary data.</text>
</comment>
<evidence type="ECO:0000313" key="2">
    <source>
        <dbReference type="EMBL" id="GFY49769.1"/>
    </source>
</evidence>
<dbReference type="EMBL" id="BMAV01007164">
    <property type="protein sequence ID" value="GFY49769.1"/>
    <property type="molecule type" value="Genomic_DNA"/>
</dbReference>
<gene>
    <name evidence="2" type="ORF">TNIN_16251</name>
</gene>
<protein>
    <submittedName>
        <fullName evidence="2">Uncharacterized protein</fullName>
    </submittedName>
</protein>
<accession>A0A8X6XC18</accession>
<keyword evidence="1" id="KW-0472">Membrane</keyword>
<reference evidence="2" key="1">
    <citation type="submission" date="2020-08" db="EMBL/GenBank/DDBJ databases">
        <title>Multicomponent nature underlies the extraordinary mechanical properties of spider dragline silk.</title>
        <authorList>
            <person name="Kono N."/>
            <person name="Nakamura H."/>
            <person name="Mori M."/>
            <person name="Yoshida Y."/>
            <person name="Ohtoshi R."/>
            <person name="Malay A.D."/>
            <person name="Moran D.A.P."/>
            <person name="Tomita M."/>
            <person name="Numata K."/>
            <person name="Arakawa K."/>
        </authorList>
    </citation>
    <scope>NUCLEOTIDE SEQUENCE</scope>
</reference>
<sequence>MEVAGTSDHDRFHLADLVRTVSILYLFRFPSLTAVQVFCSFRRADGPSATVRLGIFGIFLPKFLSAPAGVVAIFVKRKRWLTFERDGERKS</sequence>
<keyword evidence="1" id="KW-0812">Transmembrane</keyword>
<evidence type="ECO:0000313" key="3">
    <source>
        <dbReference type="Proteomes" id="UP000886998"/>
    </source>
</evidence>
<feature type="transmembrane region" description="Helical" evidence="1">
    <location>
        <begin position="53"/>
        <end position="75"/>
    </location>
</feature>
<organism evidence="2 3">
    <name type="scientific">Trichonephila inaurata madagascariensis</name>
    <dbReference type="NCBI Taxonomy" id="2747483"/>
    <lineage>
        <taxon>Eukaryota</taxon>
        <taxon>Metazoa</taxon>
        <taxon>Ecdysozoa</taxon>
        <taxon>Arthropoda</taxon>
        <taxon>Chelicerata</taxon>
        <taxon>Arachnida</taxon>
        <taxon>Araneae</taxon>
        <taxon>Araneomorphae</taxon>
        <taxon>Entelegynae</taxon>
        <taxon>Araneoidea</taxon>
        <taxon>Nephilidae</taxon>
        <taxon>Trichonephila</taxon>
        <taxon>Trichonephila inaurata</taxon>
    </lineage>
</organism>
<keyword evidence="3" id="KW-1185">Reference proteome</keyword>
<dbReference type="Proteomes" id="UP000886998">
    <property type="component" value="Unassembled WGS sequence"/>
</dbReference>
<proteinExistence type="predicted"/>